<gene>
    <name evidence="1" type="ORF">QAD02_011820</name>
</gene>
<sequence length="592" mass="69322">MDQIPALLILLLVRTSSQYNEGQVNQLIIYDVGETVNDECHSEIYCEGELLKTVQLLEVFKDCKDFVDMPMKHSSKDIIKRFEELMKAAQVDSSALHLLDQSERDPLRNKIINFVSENFKDGKGLLEPVDLIDWKKYPKFIPRIRDRKYQEWASDLNKIWNDLARKMIDDVRDHPERHSLIYVDNPFVIPGGRFREFYYWDTYWVIEGLLLCDMHDTVRGMIENLLSMVKAYGFIPNGGRIYYLSRSQPPLLIPMVSKYFDFTQDESFVFQNLDTLEMELDYWMRHKSVKIGKNGRNYTLSRYVTNSTGPRPESYREDHKLASELTDPGRKFKFYNDIKAGAESGWDFSSRWFTDKNNARSLQLDDIIATKILPVDLNSFIQWNAKILSKFFARKKNFEKARFYKKIADDYQNAIEALLWNEKDGTWYDLDMEHGTQRNRFYLSNLTPLYTKSFDERQSEYYGNRSVEYLESNGIQKYKSGIPTSLTSSGQQWDFPNIWAPLQSILVEGLKETHSARAKKFAAEIAHQFLKATYLGYSRHQKMYEKYNATNPGETGQGGEYEPQSGFGWTNGVVLKFIDLYFTGRNKKTKSQ</sequence>
<proteinExistence type="predicted"/>
<keyword evidence="2" id="KW-1185">Reference proteome</keyword>
<evidence type="ECO:0000313" key="2">
    <source>
        <dbReference type="Proteomes" id="UP001239111"/>
    </source>
</evidence>
<protein>
    <submittedName>
        <fullName evidence="1">Uncharacterized protein</fullName>
    </submittedName>
</protein>
<reference evidence="1" key="1">
    <citation type="submission" date="2023-04" db="EMBL/GenBank/DDBJ databases">
        <title>A chromosome-level genome assembly of the parasitoid wasp Eretmocerus hayati.</title>
        <authorList>
            <person name="Zhong Y."/>
            <person name="Liu S."/>
            <person name="Liu Y."/>
        </authorList>
    </citation>
    <scope>NUCLEOTIDE SEQUENCE</scope>
    <source>
        <strain evidence="1">ZJU_SS_LIU_2023</strain>
    </source>
</reference>
<evidence type="ECO:0000313" key="1">
    <source>
        <dbReference type="EMBL" id="KAJ8676034.1"/>
    </source>
</evidence>
<accession>A0ACC2NY81</accession>
<dbReference type="Proteomes" id="UP001239111">
    <property type="component" value="Chromosome 2"/>
</dbReference>
<comment type="caution">
    <text evidence="1">The sequence shown here is derived from an EMBL/GenBank/DDBJ whole genome shotgun (WGS) entry which is preliminary data.</text>
</comment>
<dbReference type="EMBL" id="CM056742">
    <property type="protein sequence ID" value="KAJ8676034.1"/>
    <property type="molecule type" value="Genomic_DNA"/>
</dbReference>
<organism evidence="1 2">
    <name type="scientific">Eretmocerus hayati</name>
    <dbReference type="NCBI Taxonomy" id="131215"/>
    <lineage>
        <taxon>Eukaryota</taxon>
        <taxon>Metazoa</taxon>
        <taxon>Ecdysozoa</taxon>
        <taxon>Arthropoda</taxon>
        <taxon>Hexapoda</taxon>
        <taxon>Insecta</taxon>
        <taxon>Pterygota</taxon>
        <taxon>Neoptera</taxon>
        <taxon>Endopterygota</taxon>
        <taxon>Hymenoptera</taxon>
        <taxon>Apocrita</taxon>
        <taxon>Proctotrupomorpha</taxon>
        <taxon>Chalcidoidea</taxon>
        <taxon>Aphelinidae</taxon>
        <taxon>Aphelininae</taxon>
        <taxon>Eretmocerus</taxon>
    </lineage>
</organism>
<name>A0ACC2NY81_9HYME</name>